<dbReference type="AlphaFoldDB" id="B3JHF1"/>
<comment type="caution">
    <text evidence="1">The sequence shown here is derived from an EMBL/GenBank/DDBJ whole genome shotgun (WGS) entry which is preliminary data.</text>
</comment>
<name>B3JHF1_9BACT</name>
<sequence length="51" mass="6192">MFLKLKYVVIKLFDSRIAAQNYTYFLYLQNFPVYFIENSTEIVPLLLIERL</sequence>
<evidence type="ECO:0000313" key="1">
    <source>
        <dbReference type="EMBL" id="EDV01611.1"/>
    </source>
</evidence>
<gene>
    <name evidence="1" type="ORF">BACCOP_01309</name>
</gene>
<reference evidence="1 2" key="1">
    <citation type="submission" date="2008-04" db="EMBL/GenBank/DDBJ databases">
        <title>Draft genome sequence of Bacteroides coprocola (DSM 17136).</title>
        <authorList>
            <person name="Sudarsanam P."/>
            <person name="Ley R."/>
            <person name="Guruge J."/>
            <person name="Turnbaugh P.J."/>
            <person name="Mahowald M."/>
            <person name="Liep D."/>
            <person name="Gordon J."/>
        </authorList>
    </citation>
    <scope>NUCLEOTIDE SEQUENCE [LARGE SCALE GENOMIC DNA]</scope>
    <source>
        <strain evidence="1 2">DSM 17136</strain>
    </source>
</reference>
<dbReference type="HOGENOM" id="CLU_3095414_0_0_10"/>
<dbReference type="Proteomes" id="UP000003146">
    <property type="component" value="Unassembled WGS sequence"/>
</dbReference>
<proteinExistence type="predicted"/>
<organism evidence="1 2">
    <name type="scientific">Phocaeicola coprocola DSM 17136</name>
    <dbReference type="NCBI Taxonomy" id="470145"/>
    <lineage>
        <taxon>Bacteria</taxon>
        <taxon>Pseudomonadati</taxon>
        <taxon>Bacteroidota</taxon>
        <taxon>Bacteroidia</taxon>
        <taxon>Bacteroidales</taxon>
        <taxon>Bacteroidaceae</taxon>
        <taxon>Phocaeicola</taxon>
    </lineage>
</organism>
<accession>B3JHF1</accession>
<dbReference type="EMBL" id="ABIY02000074">
    <property type="protein sequence ID" value="EDV01611.1"/>
    <property type="molecule type" value="Genomic_DNA"/>
</dbReference>
<evidence type="ECO:0000313" key="2">
    <source>
        <dbReference type="Proteomes" id="UP000003146"/>
    </source>
</evidence>
<reference evidence="1 2" key="2">
    <citation type="submission" date="2008-04" db="EMBL/GenBank/DDBJ databases">
        <authorList>
            <person name="Fulton L."/>
            <person name="Clifton S."/>
            <person name="Fulton B."/>
            <person name="Xu J."/>
            <person name="Minx P."/>
            <person name="Pepin K.H."/>
            <person name="Johnson M."/>
            <person name="Thiruvilangam P."/>
            <person name="Bhonagiri V."/>
            <person name="Nash W.E."/>
            <person name="Mardis E.R."/>
            <person name="Wilson R.K."/>
        </authorList>
    </citation>
    <scope>NUCLEOTIDE SEQUENCE [LARGE SCALE GENOMIC DNA]</scope>
    <source>
        <strain evidence="1 2">DSM 17136</strain>
    </source>
</reference>
<dbReference type="STRING" id="470145.BACCOP_01309"/>
<protein>
    <submittedName>
        <fullName evidence="1">Uncharacterized protein</fullName>
    </submittedName>
</protein>